<reference evidence="2 3" key="1">
    <citation type="journal article" date="2014" name="Genome Announc.">
        <title>Genome Sequence and Methylome of Soil Bacterium Gemmatirosa kalamazoonensis KBS708T, a Member of the Rarely Cultivated Gemmatimonadetes Phylum.</title>
        <authorList>
            <person name="Debruyn J.M."/>
            <person name="Radosevich M."/>
            <person name="Wommack K.E."/>
            <person name="Polson S.W."/>
            <person name="Hauser L.J."/>
            <person name="Fawaz M.N."/>
            <person name="Korlach J."/>
            <person name="Tsai Y.C."/>
        </authorList>
    </citation>
    <scope>NUCLEOTIDE SEQUENCE [LARGE SCALE GENOMIC DNA]</scope>
    <source>
        <strain evidence="2 3">KBS708</strain>
    </source>
</reference>
<dbReference type="Pfam" id="PF01833">
    <property type="entry name" value="TIG"/>
    <property type="match status" value="1"/>
</dbReference>
<dbReference type="Gene3D" id="2.60.40.1080">
    <property type="match status" value="2"/>
</dbReference>
<dbReference type="STRING" id="861299.J421_3690"/>
<dbReference type="eggNOG" id="COG5492">
    <property type="taxonomic scope" value="Bacteria"/>
</dbReference>
<dbReference type="PROSITE" id="PS51257">
    <property type="entry name" value="PROKAR_LIPOPROTEIN"/>
    <property type="match status" value="1"/>
</dbReference>
<dbReference type="Proteomes" id="UP000019151">
    <property type="component" value="Chromosome"/>
</dbReference>
<proteinExistence type="predicted"/>
<accession>W0RLB9</accession>
<evidence type="ECO:0000313" key="3">
    <source>
        <dbReference type="Proteomes" id="UP000019151"/>
    </source>
</evidence>
<sequence length="818" mass="84414">MIAPWRWNRRRADARVDTLPSLATLVACGIAAGCGHRGGTDPGDPVAVSVSIAVPMRTLHVGDTLRANAAAFDSTGHTLQGVATRWESSDPRVASVSSSGLVLGLAPGTTTITATVGTARGTVEVQVLRPLAFTVSVLPESTAVAASVIVDFTATARDVAGQPIAGVRPEWLSTAPDVATVDGDGRVTALAPGRAEILATVDAVAGRGIVVVTRPSSVHVTSVAPAVLVPGATVTIAGSGFSANRTSNTVTIGGVVATVRTASATQLTATVASTGYGCVPTRDVPVTVTVAGESGSLAASLQVAQRRTLPEGQAIVLSDPAQSACNELAPATGRYVVAVFDPSTSSTAVPFALRGAPSVAPPPVDPAAASERLASVAAAHAVRATSAALPDARIAALGDTVTLHVLTAGARGCGDPAVDVRARTVVVGQRVTVLEDVAAPLAGTMDDDYRAIAQEYDDVTFPLVESTFGNPLAVDARLGRTGRIALLFTPEVNARGVLGMSFNCDLLPSSTARASNEQQIVYLAVPTSSAPGFGDGRFTGTRAAWRRRIRAIAAHETKHVASYAERLARSAPFEEPWVEEGSALVAEELFARAVRALPTRRETGYAESLECELRPTLGGCDLIPVAFSDAFARLHAMLVDPAALTPVVTDPALDPGGAFYGGAWWLLRWAADHAGPTDPPFFRALVAGPQTGADNVAARVGRPWPDLLGEWWLATALDDRPGFVPQRATLGEPSWRLRDVLAGASATGDPRFPRAFPLQPRALSFGDFVVDVPNGVRGGGAVFFELSGPTVARQLLEVRSLTPGAAAPPLGIAIARVP</sequence>
<evidence type="ECO:0000259" key="1">
    <source>
        <dbReference type="SMART" id="SM00635"/>
    </source>
</evidence>
<dbReference type="HOGENOM" id="CLU_355928_0_0_0"/>
<gene>
    <name evidence="2" type="ORF">J421_3690</name>
</gene>
<evidence type="ECO:0000313" key="2">
    <source>
        <dbReference type="EMBL" id="AHG91227.1"/>
    </source>
</evidence>
<feature type="domain" description="BIG2" evidence="1">
    <location>
        <begin position="48"/>
        <end position="126"/>
    </location>
</feature>
<dbReference type="InterPro" id="IPR003343">
    <property type="entry name" value="Big_2"/>
</dbReference>
<dbReference type="SMART" id="SM00635">
    <property type="entry name" value="BID_2"/>
    <property type="match status" value="2"/>
</dbReference>
<dbReference type="InterPro" id="IPR014756">
    <property type="entry name" value="Ig_E-set"/>
</dbReference>
<dbReference type="InterPro" id="IPR002909">
    <property type="entry name" value="IPT_dom"/>
</dbReference>
<organism evidence="2 3">
    <name type="scientific">Gemmatirosa kalamazoonensis</name>
    <dbReference type="NCBI Taxonomy" id="861299"/>
    <lineage>
        <taxon>Bacteria</taxon>
        <taxon>Pseudomonadati</taxon>
        <taxon>Gemmatimonadota</taxon>
        <taxon>Gemmatimonadia</taxon>
        <taxon>Gemmatimonadales</taxon>
        <taxon>Gemmatimonadaceae</taxon>
        <taxon>Gemmatirosa</taxon>
    </lineage>
</organism>
<dbReference type="SUPFAM" id="SSF49373">
    <property type="entry name" value="Invasin/intimin cell-adhesion fragments"/>
    <property type="match status" value="2"/>
</dbReference>
<dbReference type="InterPro" id="IPR013783">
    <property type="entry name" value="Ig-like_fold"/>
</dbReference>
<dbReference type="OrthoDB" id="288805at2"/>
<dbReference type="Gene3D" id="2.60.40.10">
    <property type="entry name" value="Immunoglobulins"/>
    <property type="match status" value="1"/>
</dbReference>
<dbReference type="KEGG" id="gba:J421_3690"/>
<dbReference type="Pfam" id="PF02368">
    <property type="entry name" value="Big_2"/>
    <property type="match status" value="2"/>
</dbReference>
<dbReference type="RefSeq" id="WP_025412678.1">
    <property type="nucleotide sequence ID" value="NZ_CP007128.1"/>
</dbReference>
<dbReference type="InParanoid" id="W0RLB9"/>
<protein>
    <submittedName>
        <fullName evidence="2">Ig domain protein group 2 domain protein</fullName>
    </submittedName>
</protein>
<dbReference type="AlphaFoldDB" id="W0RLB9"/>
<name>W0RLB9_9BACT</name>
<dbReference type="SUPFAM" id="SSF81296">
    <property type="entry name" value="E set domains"/>
    <property type="match status" value="1"/>
</dbReference>
<dbReference type="EMBL" id="CP007128">
    <property type="protein sequence ID" value="AHG91227.1"/>
    <property type="molecule type" value="Genomic_DNA"/>
</dbReference>
<keyword evidence="3" id="KW-1185">Reference proteome</keyword>
<dbReference type="InterPro" id="IPR008964">
    <property type="entry name" value="Invasin/intimin_cell_adhesion"/>
</dbReference>
<feature type="domain" description="BIG2" evidence="1">
    <location>
        <begin position="131"/>
        <end position="211"/>
    </location>
</feature>